<dbReference type="GO" id="GO:1990904">
    <property type="term" value="C:ribonucleoprotein complex"/>
    <property type="evidence" value="ECO:0007669"/>
    <property type="project" value="UniProtKB-KW"/>
</dbReference>
<evidence type="ECO:0000313" key="4">
    <source>
        <dbReference type="EMBL" id="QEE16653.1"/>
    </source>
</evidence>
<dbReference type="CDD" id="cd01433">
    <property type="entry name" value="Ribosomal_L16_L10e"/>
    <property type="match status" value="1"/>
</dbReference>
<dbReference type="GeneID" id="41330467"/>
<keyword evidence="5" id="KW-1185">Reference proteome</keyword>
<proteinExistence type="inferred from homology"/>
<dbReference type="KEGG" id="psyt:DSAG12_02483"/>
<accession>A0A5B9DD08</accession>
<dbReference type="RefSeq" id="WP_147663560.1">
    <property type="nucleotide sequence ID" value="NZ_CP042905.2"/>
</dbReference>
<dbReference type="PIRSF" id="PIRSF005590">
    <property type="entry name" value="Ribosomal_L10"/>
    <property type="match status" value="1"/>
</dbReference>
<gene>
    <name evidence="4" type="ORF">DSAG12_02483</name>
</gene>
<name>A0A5B9DD08_9ARCH</name>
<dbReference type="InterPro" id="IPR001197">
    <property type="entry name" value="Ribosomal_uL16_euk_arch"/>
</dbReference>
<keyword evidence="3" id="KW-0687">Ribonucleoprotein</keyword>
<dbReference type="GO" id="GO:0006412">
    <property type="term" value="P:translation"/>
    <property type="evidence" value="ECO:0007669"/>
    <property type="project" value="InterPro"/>
</dbReference>
<dbReference type="EMBL" id="CP042905">
    <property type="protein sequence ID" value="QEE16653.1"/>
    <property type="molecule type" value="Genomic_DNA"/>
</dbReference>
<evidence type="ECO:0000256" key="1">
    <source>
        <dbReference type="ARBA" id="ARBA00008931"/>
    </source>
</evidence>
<dbReference type="Proteomes" id="UP000321408">
    <property type="component" value="Chromosome"/>
</dbReference>
<sequence length="195" mass="22423">MGRRRWKCFSVFSKKGYQKKRSRSHRREFVRGGADSKITRFDVGNRGKNDWEIKIGMISKRSIMISHFALEAIRVNVNRRLIKKIGRQNFHLKIRKHPHTTYREHAMMSFAGADRLSSGMRNGFGRPVGKCARTRAGDVIMEVGCSFAHAEQVKRAFYIADKKVCVPTRIVLLTAEDPANIPKVSLPYIDNFIQT</sequence>
<dbReference type="Pfam" id="PF00252">
    <property type="entry name" value="Ribosomal_L16"/>
    <property type="match status" value="1"/>
</dbReference>
<evidence type="ECO:0000256" key="3">
    <source>
        <dbReference type="ARBA" id="ARBA00023274"/>
    </source>
</evidence>
<dbReference type="AlphaFoldDB" id="A0A5B9DD08"/>
<dbReference type="Gene3D" id="3.90.1170.10">
    <property type="entry name" value="Ribosomal protein L10e/L16"/>
    <property type="match status" value="1"/>
</dbReference>
<dbReference type="InterPro" id="IPR047873">
    <property type="entry name" value="Ribosomal_uL16"/>
</dbReference>
<dbReference type="GO" id="GO:0005840">
    <property type="term" value="C:ribosome"/>
    <property type="evidence" value="ECO:0007669"/>
    <property type="project" value="UniProtKB-KW"/>
</dbReference>
<dbReference type="GO" id="GO:0003735">
    <property type="term" value="F:structural constituent of ribosome"/>
    <property type="evidence" value="ECO:0007669"/>
    <property type="project" value="InterPro"/>
</dbReference>
<evidence type="ECO:0000313" key="5">
    <source>
        <dbReference type="Proteomes" id="UP000321408"/>
    </source>
</evidence>
<reference evidence="4 5" key="1">
    <citation type="journal article" date="2020" name="Nature">
        <title>Isolation of an archaeon at the prokaryote-eukaryote interface.</title>
        <authorList>
            <person name="Imachi H."/>
            <person name="Nobu M.K."/>
            <person name="Nakahara N."/>
            <person name="Morono Y."/>
            <person name="Ogawara M."/>
            <person name="Takaki Y."/>
            <person name="Takano Y."/>
            <person name="Uematsu K."/>
            <person name="Ikuta T."/>
            <person name="Ito M."/>
            <person name="Matsui Y."/>
            <person name="Miyazaki M."/>
            <person name="Murata K."/>
            <person name="Saito Y."/>
            <person name="Sakai S."/>
            <person name="Song C."/>
            <person name="Tasumi E."/>
            <person name="Yamanaka Y."/>
            <person name="Yamaguchi T."/>
            <person name="Kamagata Y."/>
            <person name="Tamaki H."/>
            <person name="Takai K."/>
        </authorList>
    </citation>
    <scope>NUCLEOTIDE SEQUENCE [LARGE SCALE GENOMIC DNA]</scope>
    <source>
        <strain evidence="4 5">MK-D1</strain>
    </source>
</reference>
<dbReference type="PANTHER" id="PTHR11726">
    <property type="entry name" value="60S RIBOSOMAL PROTEIN L10"/>
    <property type="match status" value="1"/>
</dbReference>
<protein>
    <submittedName>
        <fullName evidence="4">50S ribosomal protein L16</fullName>
    </submittedName>
</protein>
<dbReference type="OrthoDB" id="30538at2157"/>
<keyword evidence="2 4" id="KW-0689">Ribosomal protein</keyword>
<dbReference type="SUPFAM" id="SSF54686">
    <property type="entry name" value="Ribosomal protein L16p/L10e"/>
    <property type="match status" value="1"/>
</dbReference>
<reference evidence="4 5" key="2">
    <citation type="journal article" date="2024" name="Int. J. Syst. Evol. Microbiol.">
        <title>Promethearchaeum syntrophicum gen. nov., sp. nov., an anaerobic, obligately syntrophic archaeon, the first isolate of the lineage 'Asgard' archaea, and proposal of the new archaeal phylum Promethearchaeota phyl. nov. and kingdom Promethearchaeati regn. nov.</title>
        <authorList>
            <person name="Imachi H."/>
            <person name="Nobu M.K."/>
            <person name="Kato S."/>
            <person name="Takaki Y."/>
            <person name="Miyazaki M."/>
            <person name="Miyata M."/>
            <person name="Ogawara M."/>
            <person name="Saito Y."/>
            <person name="Sakai S."/>
            <person name="Tahara Y.O."/>
            <person name="Takano Y."/>
            <person name="Tasumi E."/>
            <person name="Uematsu K."/>
            <person name="Yoshimura T."/>
            <person name="Itoh T."/>
            <person name="Ohkuma M."/>
            <person name="Takai K."/>
        </authorList>
    </citation>
    <scope>NUCLEOTIDE SEQUENCE [LARGE SCALE GENOMIC DNA]</scope>
    <source>
        <strain evidence="4 5">MK-D1</strain>
    </source>
</reference>
<organism evidence="4 5">
    <name type="scientific">Promethearchaeum syntrophicum</name>
    <dbReference type="NCBI Taxonomy" id="2594042"/>
    <lineage>
        <taxon>Archaea</taxon>
        <taxon>Promethearchaeati</taxon>
        <taxon>Promethearchaeota</taxon>
        <taxon>Promethearchaeia</taxon>
        <taxon>Promethearchaeales</taxon>
        <taxon>Promethearchaeaceae</taxon>
        <taxon>Promethearchaeum</taxon>
    </lineage>
</organism>
<comment type="similarity">
    <text evidence="1">Belongs to the universal ribosomal protein uL16 family.</text>
</comment>
<dbReference type="NCBIfam" id="NF003239">
    <property type="entry name" value="PRK04199.1-4"/>
    <property type="match status" value="1"/>
</dbReference>
<dbReference type="InterPro" id="IPR036920">
    <property type="entry name" value="Ribosomal_uL16_sf"/>
</dbReference>
<evidence type="ECO:0000256" key="2">
    <source>
        <dbReference type="ARBA" id="ARBA00022980"/>
    </source>
</evidence>
<dbReference type="InterPro" id="IPR016180">
    <property type="entry name" value="Ribosomal_uL16_dom"/>
</dbReference>